<accession>A0A1D6L7W0</accession>
<evidence type="ECO:0000313" key="2">
    <source>
        <dbReference type="EMBL" id="ONM10336.1"/>
    </source>
</evidence>
<dbReference type="EMBL" id="CM007647">
    <property type="protein sequence ID" value="ONM10336.1"/>
    <property type="molecule type" value="Genomic_DNA"/>
</dbReference>
<feature type="compositionally biased region" description="Basic residues" evidence="1">
    <location>
        <begin position="15"/>
        <end position="27"/>
    </location>
</feature>
<reference evidence="2" key="1">
    <citation type="submission" date="2015-12" db="EMBL/GenBank/DDBJ databases">
        <title>Update maize B73 reference genome by single molecule sequencing technologies.</title>
        <authorList>
            <consortium name="Maize Genome Sequencing Project"/>
            <person name="Ware D."/>
        </authorList>
    </citation>
    <scope>NUCLEOTIDE SEQUENCE [LARGE SCALE GENOMIC DNA]</scope>
    <source>
        <tissue evidence="2">Seedling</tissue>
    </source>
</reference>
<protein>
    <submittedName>
        <fullName evidence="2">Tryptophan synthase alpha chain chloroplastic</fullName>
    </submittedName>
</protein>
<feature type="compositionally biased region" description="Basic residues" evidence="1">
    <location>
        <begin position="180"/>
        <end position="195"/>
    </location>
</feature>
<name>A0A1D6L7W0_MAIZE</name>
<gene>
    <name evidence="2" type="ORF">ZEAMMB73_Zm00001d034461</name>
</gene>
<organism evidence="2">
    <name type="scientific">Zea mays</name>
    <name type="common">Maize</name>
    <dbReference type="NCBI Taxonomy" id="4577"/>
    <lineage>
        <taxon>Eukaryota</taxon>
        <taxon>Viridiplantae</taxon>
        <taxon>Streptophyta</taxon>
        <taxon>Embryophyta</taxon>
        <taxon>Tracheophyta</taxon>
        <taxon>Spermatophyta</taxon>
        <taxon>Magnoliopsida</taxon>
        <taxon>Liliopsida</taxon>
        <taxon>Poales</taxon>
        <taxon>Poaceae</taxon>
        <taxon>PACMAD clade</taxon>
        <taxon>Panicoideae</taxon>
        <taxon>Andropogonodae</taxon>
        <taxon>Andropogoneae</taxon>
        <taxon>Tripsacinae</taxon>
        <taxon>Zea</taxon>
    </lineage>
</organism>
<evidence type="ECO:0000256" key="1">
    <source>
        <dbReference type="SAM" id="MobiDB-lite"/>
    </source>
</evidence>
<dbReference type="AlphaFoldDB" id="A0A1D6L7W0"/>
<feature type="region of interest" description="Disordered" evidence="1">
    <location>
        <begin position="1"/>
        <end position="28"/>
    </location>
</feature>
<feature type="compositionally biased region" description="Basic residues" evidence="1">
    <location>
        <begin position="110"/>
        <end position="131"/>
    </location>
</feature>
<feature type="region of interest" description="Disordered" evidence="1">
    <location>
        <begin position="171"/>
        <end position="269"/>
    </location>
</feature>
<feature type="region of interest" description="Disordered" evidence="1">
    <location>
        <begin position="81"/>
        <end position="158"/>
    </location>
</feature>
<feature type="compositionally biased region" description="Basic and acidic residues" evidence="1">
    <location>
        <begin position="141"/>
        <end position="152"/>
    </location>
</feature>
<proteinExistence type="predicted"/>
<sequence length="269" mass="29169">MASAIKAASTSSRGLRPRRQSTRRRYRSGYQLQWPCRAAEVCGHCKGGRRGSSGCPGAGQAHRRCRRPMPAGVADHVQAQGAGQDGVHPVHHRRRPGPGDDGGGAAAPGRLRRRRHRARRSLLGPLRRRAGHPGVGGAGAGERRDAGRRAGDAEGGDAGAVLPRGALLLLQPHRAVGPGRLRRRRQGSRRARPHSSRPPVWELVCSHSQDRSHQEQPRAGAAHNTIYASGQDGGDNTSFTRIRLSRDRQWSYRSTRKREHTCPVSHSGG</sequence>